<dbReference type="GO" id="GO:0000976">
    <property type="term" value="F:transcription cis-regulatory region binding"/>
    <property type="evidence" value="ECO:0007669"/>
    <property type="project" value="TreeGrafter"/>
</dbReference>
<keyword evidence="1" id="KW-0805">Transcription regulation</keyword>
<dbReference type="SUPFAM" id="SSF47413">
    <property type="entry name" value="lambda repressor-like DNA-binding domains"/>
    <property type="match status" value="1"/>
</dbReference>
<evidence type="ECO:0000256" key="1">
    <source>
        <dbReference type="ARBA" id="ARBA00023015"/>
    </source>
</evidence>
<dbReference type="RefSeq" id="WP_160777758.1">
    <property type="nucleotide sequence ID" value="NZ_WUMV01000014.1"/>
</dbReference>
<dbReference type="Gene3D" id="1.10.260.40">
    <property type="entry name" value="lambda repressor-like DNA-binding domains"/>
    <property type="match status" value="1"/>
</dbReference>
<dbReference type="CDD" id="cd01392">
    <property type="entry name" value="HTH_LacI"/>
    <property type="match status" value="1"/>
</dbReference>
<proteinExistence type="predicted"/>
<dbReference type="PANTHER" id="PTHR30146:SF109">
    <property type="entry name" value="HTH-TYPE TRANSCRIPTIONAL REGULATOR GALS"/>
    <property type="match status" value="1"/>
</dbReference>
<name>A0A7X3LYS4_9HYPH</name>
<dbReference type="Proteomes" id="UP000433101">
    <property type="component" value="Unassembled WGS sequence"/>
</dbReference>
<keyword evidence="2 5" id="KW-0238">DNA-binding</keyword>
<evidence type="ECO:0000256" key="2">
    <source>
        <dbReference type="ARBA" id="ARBA00023125"/>
    </source>
</evidence>
<sequence length="352" mass="38106">MDVTAQKNELPTLEDVAKAARVSTATVSRCLNSPDRVSESTKKRVMEAVRDLKYSPNFGARALAAKKTNTYGAVIPTMDNAIFARGLQAFQQVLVDNGATMLVASSAYDPEIEENQIKTLIARGADALLLIGTDRDPGIHEFLRDRNLPVVIAWACTTEPALSCVGFDNVEASRQLALKALDLGHREIAFLSAFTKSNDRARNRVIGARKALEERGLDPSSMPVVETKYSIRSAREAFGALVRRSPRPTLVMCGNDVLAAGAVQEARDMGLDVPGDISITGFDDIELATVIRPALTTVHVPHRKMGRLAAEVLLDQVRHNSGPRHITLDTHIVERASLGPAPALCRTASLPL</sequence>
<organism evidence="5 6">
    <name type="scientific">Stappia sediminis</name>
    <dbReference type="NCBI Taxonomy" id="2692190"/>
    <lineage>
        <taxon>Bacteria</taxon>
        <taxon>Pseudomonadati</taxon>
        <taxon>Pseudomonadota</taxon>
        <taxon>Alphaproteobacteria</taxon>
        <taxon>Hyphomicrobiales</taxon>
        <taxon>Stappiaceae</taxon>
        <taxon>Stappia</taxon>
    </lineage>
</organism>
<keyword evidence="6" id="KW-1185">Reference proteome</keyword>
<dbReference type="InterPro" id="IPR028082">
    <property type="entry name" value="Peripla_BP_I"/>
</dbReference>
<dbReference type="GO" id="GO:0003700">
    <property type="term" value="F:DNA-binding transcription factor activity"/>
    <property type="evidence" value="ECO:0007669"/>
    <property type="project" value="TreeGrafter"/>
</dbReference>
<accession>A0A7X3LYS4</accession>
<dbReference type="SMART" id="SM00354">
    <property type="entry name" value="HTH_LACI"/>
    <property type="match status" value="1"/>
</dbReference>
<protein>
    <submittedName>
        <fullName evidence="5">LacI family DNA-binding transcriptional regulator</fullName>
    </submittedName>
</protein>
<dbReference type="InterPro" id="IPR046335">
    <property type="entry name" value="LacI/GalR-like_sensor"/>
</dbReference>
<dbReference type="CDD" id="cd06273">
    <property type="entry name" value="PBP1_LacI-like"/>
    <property type="match status" value="1"/>
</dbReference>
<dbReference type="SUPFAM" id="SSF53822">
    <property type="entry name" value="Periplasmic binding protein-like I"/>
    <property type="match status" value="1"/>
</dbReference>
<comment type="caution">
    <text evidence="5">The sequence shown here is derived from an EMBL/GenBank/DDBJ whole genome shotgun (WGS) entry which is preliminary data.</text>
</comment>
<gene>
    <name evidence="5" type="ORF">GR183_21590</name>
</gene>
<dbReference type="Pfam" id="PF00356">
    <property type="entry name" value="LacI"/>
    <property type="match status" value="1"/>
</dbReference>
<evidence type="ECO:0000313" key="5">
    <source>
        <dbReference type="EMBL" id="MXN67506.1"/>
    </source>
</evidence>
<feature type="domain" description="HTH lacI-type" evidence="4">
    <location>
        <begin position="11"/>
        <end position="65"/>
    </location>
</feature>
<dbReference type="Pfam" id="PF13377">
    <property type="entry name" value="Peripla_BP_3"/>
    <property type="match status" value="1"/>
</dbReference>
<evidence type="ECO:0000313" key="6">
    <source>
        <dbReference type="Proteomes" id="UP000433101"/>
    </source>
</evidence>
<reference evidence="5 6" key="1">
    <citation type="submission" date="2019-12" db="EMBL/GenBank/DDBJ databases">
        <authorList>
            <person name="Li M."/>
        </authorList>
    </citation>
    <scope>NUCLEOTIDE SEQUENCE [LARGE SCALE GENOMIC DNA]</scope>
    <source>
        <strain evidence="5 6">GBMRC 2046</strain>
    </source>
</reference>
<dbReference type="Gene3D" id="3.40.50.2300">
    <property type="match status" value="2"/>
</dbReference>
<keyword evidence="3" id="KW-0804">Transcription</keyword>
<dbReference type="PROSITE" id="PS50932">
    <property type="entry name" value="HTH_LACI_2"/>
    <property type="match status" value="1"/>
</dbReference>
<dbReference type="InterPro" id="IPR000843">
    <property type="entry name" value="HTH_LacI"/>
</dbReference>
<dbReference type="PANTHER" id="PTHR30146">
    <property type="entry name" value="LACI-RELATED TRANSCRIPTIONAL REPRESSOR"/>
    <property type="match status" value="1"/>
</dbReference>
<evidence type="ECO:0000256" key="3">
    <source>
        <dbReference type="ARBA" id="ARBA00023163"/>
    </source>
</evidence>
<evidence type="ECO:0000259" key="4">
    <source>
        <dbReference type="PROSITE" id="PS50932"/>
    </source>
</evidence>
<dbReference type="EMBL" id="WUMV01000014">
    <property type="protein sequence ID" value="MXN67506.1"/>
    <property type="molecule type" value="Genomic_DNA"/>
</dbReference>
<dbReference type="InterPro" id="IPR010982">
    <property type="entry name" value="Lambda_DNA-bd_dom_sf"/>
</dbReference>
<dbReference type="AlphaFoldDB" id="A0A7X3LYS4"/>